<dbReference type="EMBL" id="QYUQ01000002">
    <property type="protein sequence ID" value="RJG04421.1"/>
    <property type="molecule type" value="Genomic_DNA"/>
</dbReference>
<proteinExistence type="predicted"/>
<dbReference type="SUPFAM" id="SSF53850">
    <property type="entry name" value="Periplasmic binding protein-like II"/>
    <property type="match status" value="1"/>
</dbReference>
<dbReference type="Gene3D" id="3.40.190.10">
    <property type="entry name" value="Periplasmic binding protein-like II"/>
    <property type="match status" value="2"/>
</dbReference>
<evidence type="ECO:0008006" key="3">
    <source>
        <dbReference type="Google" id="ProtNLM"/>
    </source>
</evidence>
<accession>A0A3A3G8X1</accession>
<dbReference type="Proteomes" id="UP000266327">
    <property type="component" value="Unassembled WGS sequence"/>
</dbReference>
<protein>
    <recommendedName>
        <fullName evidence="3">Solute-binding protein family 3/N-terminal domain-containing protein</fullName>
    </recommendedName>
</protein>
<gene>
    <name evidence="1" type="ORF">D3878_13780</name>
</gene>
<reference evidence="2" key="1">
    <citation type="submission" date="2018-09" db="EMBL/GenBank/DDBJ databases">
        <authorList>
            <person name="Zhu H."/>
        </authorList>
    </citation>
    <scope>NUCLEOTIDE SEQUENCE [LARGE SCALE GENOMIC DNA]</scope>
    <source>
        <strain evidence="2">K1S02-23</strain>
    </source>
</reference>
<dbReference type="OrthoDB" id="547680at2"/>
<evidence type="ECO:0000313" key="2">
    <source>
        <dbReference type="Proteomes" id="UP000266327"/>
    </source>
</evidence>
<evidence type="ECO:0000313" key="1">
    <source>
        <dbReference type="EMBL" id="RJG04421.1"/>
    </source>
</evidence>
<organism evidence="1 2">
    <name type="scientific">Noviherbaspirillum sedimenti</name>
    <dbReference type="NCBI Taxonomy" id="2320865"/>
    <lineage>
        <taxon>Bacteria</taxon>
        <taxon>Pseudomonadati</taxon>
        <taxon>Pseudomonadota</taxon>
        <taxon>Betaproteobacteria</taxon>
        <taxon>Burkholderiales</taxon>
        <taxon>Oxalobacteraceae</taxon>
        <taxon>Noviherbaspirillum</taxon>
    </lineage>
</organism>
<comment type="caution">
    <text evidence="1">The sequence shown here is derived from an EMBL/GenBank/DDBJ whole genome shotgun (WGS) entry which is preliminary data.</text>
</comment>
<name>A0A3A3G8X1_9BURK</name>
<sequence length="257" mass="29688">MRVYPTGPIYDFRWKLLELALAHTQDDGGVMRLQPQAEEATQNRAMLMLQAGTIDVIALGTNVEREAMARPVRIDILRGIVGYRVFVIRAADQPRIARMEAGELRQLTFGLNSQWADLPIMRANGFTVETSTSHENLYGMLEAHRFDAFPRGLNEATRELAQHHHLYPQLTLESSKALYFPYPVYFWVSRTNTALASRIERGLQLALADGSFRKLFERYHAEEIAALQKDRRQVLRLRNPALPKNNAEPDTRWWWRQ</sequence>
<dbReference type="AlphaFoldDB" id="A0A3A3G8X1"/>
<keyword evidence="2" id="KW-1185">Reference proteome</keyword>